<dbReference type="OrthoDB" id="2269034at2759"/>
<comment type="caution">
    <text evidence="1">The sequence shown here is derived from an EMBL/GenBank/DDBJ whole genome shotgun (WGS) entry which is preliminary data.</text>
</comment>
<evidence type="ECO:0008006" key="3">
    <source>
        <dbReference type="Google" id="ProtNLM"/>
    </source>
</evidence>
<keyword evidence="2" id="KW-1185">Reference proteome</keyword>
<dbReference type="AlphaFoldDB" id="G4TZH2"/>
<proteinExistence type="predicted"/>
<evidence type="ECO:0000313" key="2">
    <source>
        <dbReference type="Proteomes" id="UP000007148"/>
    </source>
</evidence>
<organism evidence="1 2">
    <name type="scientific">Serendipita indica (strain DSM 11827)</name>
    <name type="common">Root endophyte fungus</name>
    <name type="synonym">Piriformospora indica</name>
    <dbReference type="NCBI Taxonomy" id="1109443"/>
    <lineage>
        <taxon>Eukaryota</taxon>
        <taxon>Fungi</taxon>
        <taxon>Dikarya</taxon>
        <taxon>Basidiomycota</taxon>
        <taxon>Agaricomycotina</taxon>
        <taxon>Agaricomycetes</taxon>
        <taxon>Sebacinales</taxon>
        <taxon>Serendipitaceae</taxon>
        <taxon>Serendipita</taxon>
    </lineage>
</organism>
<sequence>MILVEAAVDSPADRQRLIGVCFQWKEVLYNTPSLWTTLSLCTYYPNDEQLRQLFDNLSSRLSRCGSLMLEVKLNLVGLQETHKASLFALLSEKAPFTRWRSLELWEREDRLLTPSMLKNMGDFRNLERLDVCAIMTGQLLKMASESATSKLGELAIRSWIHPDQFEADINGLLKYIRRLELSEQYPSIKLPANIVELTMSKFPPMPLPYIKILTFTSRQSVTDLSDVAFPNLTSLTVSFLPIPWDVRAPSIRLSNVESLTVYGSEFGALAYLSLPKLRRLAMRDPPSLSKHPWGIDSLVDALLRNEFSLSPSEELDLGFPVHSGTLNLAAKKMSRVKKVVMNLEDVKQDWVEVVASLTNANMDLRSKGSGLLTNYLVLKSNNELDESDTLRIAKKVMMKLAKTRTTTLKILPNGSRGVVVTRDNVSR</sequence>
<dbReference type="EMBL" id="CAFZ01000941">
    <property type="protein sequence ID" value="CCA76715.1"/>
    <property type="molecule type" value="Genomic_DNA"/>
</dbReference>
<evidence type="ECO:0000313" key="1">
    <source>
        <dbReference type="EMBL" id="CCA76715.1"/>
    </source>
</evidence>
<dbReference type="Gene3D" id="3.80.10.10">
    <property type="entry name" value="Ribonuclease Inhibitor"/>
    <property type="match status" value="1"/>
</dbReference>
<protein>
    <recommendedName>
        <fullName evidence="3">F-box domain-containing protein</fullName>
    </recommendedName>
</protein>
<dbReference type="Proteomes" id="UP000007148">
    <property type="component" value="Unassembled WGS sequence"/>
</dbReference>
<name>G4TZH2_SERID</name>
<dbReference type="InParanoid" id="G4TZH2"/>
<reference evidence="1 2" key="1">
    <citation type="journal article" date="2011" name="PLoS Pathog.">
        <title>Endophytic Life Strategies Decoded by Genome and Transcriptome Analyses of the Mutualistic Root Symbiont Piriformospora indica.</title>
        <authorList>
            <person name="Zuccaro A."/>
            <person name="Lahrmann U."/>
            <person name="Guldener U."/>
            <person name="Langen G."/>
            <person name="Pfiffi S."/>
            <person name="Biedenkopf D."/>
            <person name="Wong P."/>
            <person name="Samans B."/>
            <person name="Grimm C."/>
            <person name="Basiewicz M."/>
            <person name="Murat C."/>
            <person name="Martin F."/>
            <person name="Kogel K.H."/>
        </authorList>
    </citation>
    <scope>NUCLEOTIDE SEQUENCE [LARGE SCALE GENOMIC DNA]</scope>
    <source>
        <strain evidence="1 2">DSM 11827</strain>
    </source>
</reference>
<dbReference type="SUPFAM" id="SSF52047">
    <property type="entry name" value="RNI-like"/>
    <property type="match status" value="1"/>
</dbReference>
<gene>
    <name evidence="1" type="ORF">PIIN_10703</name>
</gene>
<accession>G4TZH2</accession>
<dbReference type="HOGENOM" id="CLU_642688_0_0_1"/>
<dbReference type="InterPro" id="IPR032675">
    <property type="entry name" value="LRR_dom_sf"/>
</dbReference>